<organism evidence="1 2">
    <name type="scientific">Maritimibacter harenae</name>
    <dbReference type="NCBI Taxonomy" id="2606218"/>
    <lineage>
        <taxon>Bacteria</taxon>
        <taxon>Pseudomonadati</taxon>
        <taxon>Pseudomonadota</taxon>
        <taxon>Alphaproteobacteria</taxon>
        <taxon>Rhodobacterales</taxon>
        <taxon>Roseobacteraceae</taxon>
        <taxon>Maritimibacter</taxon>
    </lineage>
</organism>
<dbReference type="RefSeq" id="WP_161352341.1">
    <property type="nucleotide sequence ID" value="NZ_WTUX01000017.1"/>
</dbReference>
<comment type="caution">
    <text evidence="1">The sequence shown here is derived from an EMBL/GenBank/DDBJ whole genome shotgun (WGS) entry which is preliminary data.</text>
</comment>
<name>A0A845M6P8_9RHOB</name>
<dbReference type="EMBL" id="WTUX01000017">
    <property type="protein sequence ID" value="MZR14228.1"/>
    <property type="molecule type" value="Genomic_DNA"/>
</dbReference>
<keyword evidence="2" id="KW-1185">Reference proteome</keyword>
<reference evidence="1 2" key="1">
    <citation type="submission" date="2019-12" db="EMBL/GenBank/DDBJ databases">
        <title>Maritimibacter sp. nov. sp. isolated from sea sand.</title>
        <authorList>
            <person name="Kim J."/>
            <person name="Jeong S.E."/>
            <person name="Jung H.S."/>
            <person name="Jeon C.O."/>
        </authorList>
    </citation>
    <scope>NUCLEOTIDE SEQUENCE [LARGE SCALE GENOMIC DNA]</scope>
    <source>
        <strain evidence="1 2">DP07</strain>
    </source>
</reference>
<accession>A0A845M6P8</accession>
<proteinExistence type="predicted"/>
<dbReference type="InterPro" id="IPR008767">
    <property type="entry name" value="Phage_SPP1_head-tail_adaptor"/>
</dbReference>
<sequence>MRLEAGKMDRLLTIQRASVALDGYGGEKYQWSDLAVVWADVREISDEERWRAGQVGVQVKFRALIRWQPTLWDLSTKDRVKIGSTVYAIFGVKEIDRSRAFEITAGQPS</sequence>
<dbReference type="NCBIfam" id="TIGR01563">
    <property type="entry name" value="gp16_SPP1"/>
    <property type="match status" value="1"/>
</dbReference>
<dbReference type="InterPro" id="IPR038666">
    <property type="entry name" value="SSP1_head-tail_sf"/>
</dbReference>
<dbReference type="Proteomes" id="UP000467322">
    <property type="component" value="Unassembled WGS sequence"/>
</dbReference>
<dbReference type="Pfam" id="PF05521">
    <property type="entry name" value="Phage_HCP"/>
    <property type="match status" value="1"/>
</dbReference>
<gene>
    <name evidence="1" type="ORF">GQE99_14490</name>
</gene>
<protein>
    <submittedName>
        <fullName evidence="1">Phage head closure protein</fullName>
    </submittedName>
</protein>
<dbReference type="Gene3D" id="2.40.10.270">
    <property type="entry name" value="Bacteriophage SPP1 head-tail adaptor protein"/>
    <property type="match status" value="1"/>
</dbReference>
<evidence type="ECO:0000313" key="1">
    <source>
        <dbReference type="EMBL" id="MZR14228.1"/>
    </source>
</evidence>
<dbReference type="AlphaFoldDB" id="A0A845M6P8"/>
<evidence type="ECO:0000313" key="2">
    <source>
        <dbReference type="Proteomes" id="UP000467322"/>
    </source>
</evidence>